<gene>
    <name evidence="1" type="ORF">AUK05_03525</name>
</gene>
<dbReference type="InterPro" id="IPR010921">
    <property type="entry name" value="Trp_repressor/repl_initiator"/>
</dbReference>
<comment type="caution">
    <text evidence="1">The sequence shown here is derived from an EMBL/GenBank/DDBJ whole genome shotgun (WGS) entry which is preliminary data.</text>
</comment>
<evidence type="ECO:0000313" key="2">
    <source>
        <dbReference type="Proteomes" id="UP000182344"/>
    </source>
</evidence>
<dbReference type="Proteomes" id="UP000182344">
    <property type="component" value="Unassembled WGS sequence"/>
</dbReference>
<dbReference type="EMBL" id="MNZO01000051">
    <property type="protein sequence ID" value="OIP86476.1"/>
    <property type="molecule type" value="Genomic_DNA"/>
</dbReference>
<reference evidence="1 2" key="1">
    <citation type="journal article" date="2016" name="Environ. Microbiol.">
        <title>Genomic resolution of a cold subsurface aquifer community provides metabolic insights for novel microbes adapted to high CO concentrations.</title>
        <authorList>
            <person name="Probst A.J."/>
            <person name="Castelle C.J."/>
            <person name="Singh A."/>
            <person name="Brown C.T."/>
            <person name="Anantharaman K."/>
            <person name="Sharon I."/>
            <person name="Hug L.A."/>
            <person name="Burstein D."/>
            <person name="Emerson J.B."/>
            <person name="Thomas B.C."/>
            <person name="Banfield J.F."/>
        </authorList>
    </citation>
    <scope>NUCLEOTIDE SEQUENCE [LARGE SCALE GENOMIC DNA]</scope>
    <source>
        <strain evidence="1">CG2_30_35_20</strain>
    </source>
</reference>
<dbReference type="GO" id="GO:0043565">
    <property type="term" value="F:sequence-specific DNA binding"/>
    <property type="evidence" value="ECO:0007669"/>
    <property type="project" value="InterPro"/>
</dbReference>
<evidence type="ECO:0008006" key="3">
    <source>
        <dbReference type="Google" id="ProtNLM"/>
    </source>
</evidence>
<dbReference type="STRING" id="1805376.AUK05_03525"/>
<proteinExistence type="predicted"/>
<organism evidence="1 2">
    <name type="scientific">Candidatus Shapirobacteria bacterium CG2_30_35_20</name>
    <dbReference type="NCBI Taxonomy" id="1805376"/>
    <lineage>
        <taxon>Bacteria</taxon>
        <taxon>Candidatus Shapironibacteriota</taxon>
    </lineage>
</organism>
<sequence>MDTISKKGRLKYSAKFKFERAIEAVKKGDNFVVVREYHITSGMISKWKNQLFENGFKLYETTPGKEMSNLQDKIKNMENLLGKKEVELNLIKNFTEFYQSQNT</sequence>
<name>A0A1J5HP20_9BACT</name>
<dbReference type="AlphaFoldDB" id="A0A1J5HP20"/>
<accession>A0A1J5HP20</accession>
<evidence type="ECO:0000313" key="1">
    <source>
        <dbReference type="EMBL" id="OIP86476.1"/>
    </source>
</evidence>
<protein>
    <recommendedName>
        <fullName evidence="3">Transposase</fullName>
    </recommendedName>
</protein>
<dbReference type="SUPFAM" id="SSF48295">
    <property type="entry name" value="TrpR-like"/>
    <property type="match status" value="1"/>
</dbReference>